<dbReference type="GO" id="GO:0016787">
    <property type="term" value="F:hydrolase activity"/>
    <property type="evidence" value="ECO:0007669"/>
    <property type="project" value="UniProtKB-KW"/>
</dbReference>
<feature type="compositionally biased region" description="Low complexity" evidence="2">
    <location>
        <begin position="246"/>
        <end position="262"/>
    </location>
</feature>
<dbReference type="Pfam" id="PF07910">
    <property type="entry name" value="Peptidase_C78"/>
    <property type="match status" value="1"/>
</dbReference>
<evidence type="ECO:0000256" key="2">
    <source>
        <dbReference type="SAM" id="MobiDB-lite"/>
    </source>
</evidence>
<reference evidence="4 5" key="1">
    <citation type="journal article" date="2016" name="Mol. Biol. Evol.">
        <title>Comparative Genomics of Early-Diverging Mushroom-Forming Fungi Provides Insights into the Origins of Lignocellulose Decay Capabilities.</title>
        <authorList>
            <person name="Nagy L.G."/>
            <person name="Riley R."/>
            <person name="Tritt A."/>
            <person name="Adam C."/>
            <person name="Daum C."/>
            <person name="Floudas D."/>
            <person name="Sun H."/>
            <person name="Yadav J.S."/>
            <person name="Pangilinan J."/>
            <person name="Larsson K.H."/>
            <person name="Matsuura K."/>
            <person name="Barry K."/>
            <person name="Labutti K."/>
            <person name="Kuo R."/>
            <person name="Ohm R.A."/>
            <person name="Bhattacharya S.S."/>
            <person name="Shirouzu T."/>
            <person name="Yoshinaga Y."/>
            <person name="Martin F.M."/>
            <person name="Grigoriev I.V."/>
            <person name="Hibbett D.S."/>
        </authorList>
    </citation>
    <scope>NUCLEOTIDE SEQUENCE [LARGE SCALE GENOMIC DNA]</scope>
    <source>
        <strain evidence="4 5">HHB10207 ss-3</strain>
    </source>
</reference>
<evidence type="ECO:0000313" key="5">
    <source>
        <dbReference type="Proteomes" id="UP000076798"/>
    </source>
</evidence>
<dbReference type="InterPro" id="IPR012462">
    <property type="entry name" value="UFSP1/2_DUB_cat"/>
</dbReference>
<feature type="region of interest" description="Disordered" evidence="2">
    <location>
        <begin position="243"/>
        <end position="307"/>
    </location>
</feature>
<proteinExistence type="predicted"/>
<accession>A0A166GTL7</accession>
<feature type="domain" description="UFSP1/2/DUB catalytic" evidence="3">
    <location>
        <begin position="46"/>
        <end position="256"/>
    </location>
</feature>
<feature type="compositionally biased region" description="Basic and acidic residues" evidence="2">
    <location>
        <begin position="277"/>
        <end position="286"/>
    </location>
</feature>
<evidence type="ECO:0000259" key="3">
    <source>
        <dbReference type="Pfam" id="PF07910"/>
    </source>
</evidence>
<dbReference type="OrthoDB" id="288987at2759"/>
<evidence type="ECO:0000256" key="1">
    <source>
        <dbReference type="ARBA" id="ARBA00022801"/>
    </source>
</evidence>
<sequence length="362" mass="40552">MGSIPARENAFWYAGLHEDPLPNYTPGLIPILKSSLLKLHAKGQTKRAALCHDNAVHVATELWDMGWGCGYRNFLMACIPLLDQSDQPGYAPLLLQTRPPGVRNLQHWIEDAWKDGFDAEGASQLKNRLTGTKKWIGTAELYVALTSKRIPASLVDFPKSDKGAKLLTDWVVKYFTPKDSSGEAKSVNDALRFEPVISSKRPPLVLQHAGHSRTIVGYELSKSGDFNLLLFDPSRRPDRALRRAALDQSVGSTSKGTSTQTSLFERVLHPNRSKRRRESDHAEPESHAAIQKRIRGGEDSMNSMASEKDDTIDPLKVVKFFRVSPNKLGKHHMYQILWFPMTEPLSDAERNSCKVVTCDRIV</sequence>
<dbReference type="Proteomes" id="UP000076798">
    <property type="component" value="Unassembled WGS sequence"/>
</dbReference>
<keyword evidence="1" id="KW-0378">Hydrolase</keyword>
<dbReference type="EMBL" id="KV428016">
    <property type="protein sequence ID" value="KZT41998.1"/>
    <property type="molecule type" value="Genomic_DNA"/>
</dbReference>
<name>A0A166GTL7_9AGAM</name>
<dbReference type="Gene3D" id="3.90.70.130">
    <property type="match status" value="1"/>
</dbReference>
<dbReference type="STRING" id="1314776.A0A166GTL7"/>
<keyword evidence="5" id="KW-1185">Reference proteome</keyword>
<gene>
    <name evidence="4" type="ORF">SISSUDRAFT_1041924</name>
</gene>
<evidence type="ECO:0000313" key="4">
    <source>
        <dbReference type="EMBL" id="KZT41998.1"/>
    </source>
</evidence>
<organism evidence="4 5">
    <name type="scientific">Sistotremastrum suecicum HHB10207 ss-3</name>
    <dbReference type="NCBI Taxonomy" id="1314776"/>
    <lineage>
        <taxon>Eukaryota</taxon>
        <taxon>Fungi</taxon>
        <taxon>Dikarya</taxon>
        <taxon>Basidiomycota</taxon>
        <taxon>Agaricomycotina</taxon>
        <taxon>Agaricomycetes</taxon>
        <taxon>Sistotremastrales</taxon>
        <taxon>Sistotremastraceae</taxon>
        <taxon>Sistotremastrum</taxon>
    </lineage>
</organism>
<protein>
    <submittedName>
        <fullName evidence="4">DUF1671-domain-containing protein</fullName>
    </submittedName>
</protein>
<dbReference type="AlphaFoldDB" id="A0A166GTL7"/>